<name>A0A9P7K8Q3_9AGAR</name>
<protein>
    <submittedName>
        <fullName evidence="1">Uncharacterized protein</fullName>
    </submittedName>
</protein>
<reference evidence="1" key="1">
    <citation type="submission" date="2020-07" db="EMBL/GenBank/DDBJ databases">
        <authorList>
            <person name="Nieuwenhuis M."/>
            <person name="Van De Peppel L.J.J."/>
        </authorList>
    </citation>
    <scope>NUCLEOTIDE SEQUENCE</scope>
    <source>
        <strain evidence="1">AP01</strain>
        <tissue evidence="1">Mycelium</tissue>
    </source>
</reference>
<dbReference type="Proteomes" id="UP000775547">
    <property type="component" value="Unassembled WGS sequence"/>
</dbReference>
<evidence type="ECO:0000313" key="2">
    <source>
        <dbReference type="Proteomes" id="UP000775547"/>
    </source>
</evidence>
<dbReference type="AlphaFoldDB" id="A0A9P7K8Q3"/>
<gene>
    <name evidence="1" type="ORF">DXG03_009250</name>
</gene>
<accession>A0A9P7K8Q3</accession>
<keyword evidence="2" id="KW-1185">Reference proteome</keyword>
<dbReference type="OrthoDB" id="2976172at2759"/>
<sequence length="108" mass="12373">MSYKVCGYLLSDEALLIDGLRRGFGTDETQNARYNTIFRATMDLMVRGEVNGTARICGVLHKGQTQRCLALASTDPFEPFRLPSRRRIEALKKELKTDREPRWYTTAD</sequence>
<dbReference type="EMBL" id="JABCKV010000860">
    <property type="protein sequence ID" value="KAG5640319.1"/>
    <property type="molecule type" value="Genomic_DNA"/>
</dbReference>
<reference evidence="1" key="2">
    <citation type="submission" date="2021-10" db="EMBL/GenBank/DDBJ databases">
        <title>Phylogenomics reveals ancestral predisposition of the termite-cultivated fungus Termitomyces towards a domesticated lifestyle.</title>
        <authorList>
            <person name="Auxier B."/>
            <person name="Grum-Grzhimaylo A."/>
            <person name="Cardenas M.E."/>
            <person name="Lodge J.D."/>
            <person name="Laessoe T."/>
            <person name="Pedersen O."/>
            <person name="Smith M.E."/>
            <person name="Kuyper T.W."/>
            <person name="Franco-Molano E.A."/>
            <person name="Baroni T.J."/>
            <person name="Aanen D.K."/>
        </authorList>
    </citation>
    <scope>NUCLEOTIDE SEQUENCE</scope>
    <source>
        <strain evidence="1">AP01</strain>
        <tissue evidence="1">Mycelium</tissue>
    </source>
</reference>
<proteinExistence type="predicted"/>
<comment type="caution">
    <text evidence="1">The sequence shown here is derived from an EMBL/GenBank/DDBJ whole genome shotgun (WGS) entry which is preliminary data.</text>
</comment>
<evidence type="ECO:0000313" key="1">
    <source>
        <dbReference type="EMBL" id="KAG5640319.1"/>
    </source>
</evidence>
<organism evidence="1 2">
    <name type="scientific">Asterophora parasitica</name>
    <dbReference type="NCBI Taxonomy" id="117018"/>
    <lineage>
        <taxon>Eukaryota</taxon>
        <taxon>Fungi</taxon>
        <taxon>Dikarya</taxon>
        <taxon>Basidiomycota</taxon>
        <taxon>Agaricomycotina</taxon>
        <taxon>Agaricomycetes</taxon>
        <taxon>Agaricomycetidae</taxon>
        <taxon>Agaricales</taxon>
        <taxon>Tricholomatineae</taxon>
        <taxon>Lyophyllaceae</taxon>
        <taxon>Asterophora</taxon>
    </lineage>
</organism>